<evidence type="ECO:0000313" key="2">
    <source>
        <dbReference type="Proteomes" id="UP000789920"/>
    </source>
</evidence>
<keyword evidence="2" id="KW-1185">Reference proteome</keyword>
<feature type="non-terminal residue" evidence="1">
    <location>
        <position position="1"/>
    </location>
</feature>
<gene>
    <name evidence="1" type="ORF">RPERSI_LOCUS16756</name>
</gene>
<evidence type="ECO:0000313" key="1">
    <source>
        <dbReference type="EMBL" id="CAG8773993.1"/>
    </source>
</evidence>
<dbReference type="Proteomes" id="UP000789920">
    <property type="component" value="Unassembled WGS sequence"/>
</dbReference>
<dbReference type="EMBL" id="CAJVQC010041871">
    <property type="protein sequence ID" value="CAG8773993.1"/>
    <property type="molecule type" value="Genomic_DNA"/>
</dbReference>
<protein>
    <submittedName>
        <fullName evidence="1">240_t:CDS:1</fullName>
    </submittedName>
</protein>
<proteinExistence type="predicted"/>
<accession>A0ACA9R279</accession>
<reference evidence="1" key="1">
    <citation type="submission" date="2021-06" db="EMBL/GenBank/DDBJ databases">
        <authorList>
            <person name="Kallberg Y."/>
            <person name="Tangrot J."/>
            <person name="Rosling A."/>
        </authorList>
    </citation>
    <scope>NUCLEOTIDE SEQUENCE</scope>
    <source>
        <strain evidence="1">MA461A</strain>
    </source>
</reference>
<comment type="caution">
    <text evidence="1">The sequence shown here is derived from an EMBL/GenBank/DDBJ whole genome shotgun (WGS) entry which is preliminary data.</text>
</comment>
<name>A0ACA9R279_9GLOM</name>
<organism evidence="1 2">
    <name type="scientific">Racocetra persica</name>
    <dbReference type="NCBI Taxonomy" id="160502"/>
    <lineage>
        <taxon>Eukaryota</taxon>
        <taxon>Fungi</taxon>
        <taxon>Fungi incertae sedis</taxon>
        <taxon>Mucoromycota</taxon>
        <taxon>Glomeromycotina</taxon>
        <taxon>Glomeromycetes</taxon>
        <taxon>Diversisporales</taxon>
        <taxon>Gigasporaceae</taxon>
        <taxon>Racocetra</taxon>
    </lineage>
</organism>
<feature type="non-terminal residue" evidence="1">
    <location>
        <position position="46"/>
    </location>
</feature>
<sequence length="46" mass="5294">FAENSNSKAQYHLGDIYLFDKFNIPVDREKGKELLILAAKNKNINL</sequence>